<proteinExistence type="predicted"/>
<keyword evidence="5" id="KW-1185">Reference proteome</keyword>
<gene>
    <name evidence="4" type="ORF">HNQ71_003686</name>
</gene>
<feature type="compositionally biased region" description="Acidic residues" evidence="2">
    <location>
        <begin position="179"/>
        <end position="188"/>
    </location>
</feature>
<reference evidence="4 5" key="1">
    <citation type="submission" date="2020-08" db="EMBL/GenBank/DDBJ databases">
        <title>Genomic Encyclopedia of Type Strains, Phase IV (KMG-IV): sequencing the most valuable type-strain genomes for metagenomic binning, comparative biology and taxonomic classification.</title>
        <authorList>
            <person name="Goeker M."/>
        </authorList>
    </citation>
    <scope>NUCLEOTIDE SEQUENCE [LARGE SCALE GENOMIC DNA]</scope>
    <source>
        <strain evidence="4 5">DSM 100039</strain>
    </source>
</reference>
<evidence type="ECO:0000256" key="2">
    <source>
        <dbReference type="SAM" id="MobiDB-lite"/>
    </source>
</evidence>
<dbReference type="Proteomes" id="UP000556329">
    <property type="component" value="Unassembled WGS sequence"/>
</dbReference>
<evidence type="ECO:0008006" key="6">
    <source>
        <dbReference type="Google" id="ProtNLM"/>
    </source>
</evidence>
<dbReference type="Pfam" id="PF11064">
    <property type="entry name" value="DUF2865"/>
    <property type="match status" value="1"/>
</dbReference>
<feature type="chain" id="PRO_5033023209" description="DUF2865 domain-containing protein" evidence="3">
    <location>
        <begin position="25"/>
        <end position="401"/>
    </location>
</feature>
<dbReference type="RefSeq" id="WP_184873964.1">
    <property type="nucleotide sequence ID" value="NZ_JACHEF010000003.1"/>
</dbReference>
<evidence type="ECO:0000256" key="3">
    <source>
        <dbReference type="SAM" id="SignalP"/>
    </source>
</evidence>
<evidence type="ECO:0000313" key="5">
    <source>
        <dbReference type="Proteomes" id="UP000556329"/>
    </source>
</evidence>
<dbReference type="InterPro" id="IPR021293">
    <property type="entry name" value="DUF2865"/>
</dbReference>
<evidence type="ECO:0000313" key="4">
    <source>
        <dbReference type="EMBL" id="MBB6411012.1"/>
    </source>
</evidence>
<dbReference type="AlphaFoldDB" id="A0A841PLG4"/>
<organism evidence="4 5">
    <name type="scientific">Mesorhizobium sangaii</name>
    <dbReference type="NCBI Taxonomy" id="505389"/>
    <lineage>
        <taxon>Bacteria</taxon>
        <taxon>Pseudomonadati</taxon>
        <taxon>Pseudomonadota</taxon>
        <taxon>Alphaproteobacteria</taxon>
        <taxon>Hyphomicrobiales</taxon>
        <taxon>Phyllobacteriaceae</taxon>
        <taxon>Mesorhizobium</taxon>
    </lineage>
</organism>
<feature type="coiled-coil region" evidence="1">
    <location>
        <begin position="56"/>
        <end position="114"/>
    </location>
</feature>
<dbReference type="EMBL" id="JACHEF010000003">
    <property type="protein sequence ID" value="MBB6411012.1"/>
    <property type="molecule type" value="Genomic_DNA"/>
</dbReference>
<accession>A0A841PLG4</accession>
<comment type="caution">
    <text evidence="4">The sequence shown here is derived from an EMBL/GenBank/DDBJ whole genome shotgun (WGS) entry which is preliminary data.</text>
</comment>
<feature type="region of interest" description="Disordered" evidence="2">
    <location>
        <begin position="173"/>
        <end position="206"/>
    </location>
</feature>
<sequence>MTGERWKLTHVAALLGALVFSAIAVTEPQAASRVCRQLEADLAAASRGGGGGPALIRKYDAAIDRQREQISRARSRSSSAGCGFSLFSRNVRECAGLNATIDRMNANLDGLQAKRAQLASGGSRRDRGRILAALEAKGCRDDTVAPRHAPLQEANREDGNANLFDQLFGGNSQQLDALDQPDDPGEESDVSRVLNRPGVPDFPSVGGGEFHTTCVRTCDGYFFPMSNSASTSDFERDQKNCESSCPGTEMQVFYSRGMDGDSASMTSSVTGRPYSELPTAYLYKQSNMPRPPACGCNAAQNFQIIAGNPPNPQQSQPEMDAAPLIPVPASKPDPGTDPETLANVEGGLDREAIKRLSAKPVTSPVSALPPEQRKVRVVGPSFLPDPTAAIDLQAPAPKTVP</sequence>
<name>A0A841PLG4_9HYPH</name>
<keyword evidence="3" id="KW-0732">Signal</keyword>
<evidence type="ECO:0000256" key="1">
    <source>
        <dbReference type="SAM" id="Coils"/>
    </source>
</evidence>
<protein>
    <recommendedName>
        <fullName evidence="6">DUF2865 domain-containing protein</fullName>
    </recommendedName>
</protein>
<keyword evidence="1" id="KW-0175">Coiled coil</keyword>
<feature type="signal peptide" evidence="3">
    <location>
        <begin position="1"/>
        <end position="24"/>
    </location>
</feature>